<dbReference type="AlphaFoldDB" id="G4TGQ6"/>
<name>G4TGQ6_SERID</name>
<dbReference type="InterPro" id="IPR029044">
    <property type="entry name" value="Nucleotide-diphossugar_trans"/>
</dbReference>
<comment type="subcellular location">
    <subcellularLocation>
        <location evidence="1">Membrane</location>
        <topology evidence="1">Single-pass type II membrane protein</topology>
    </subcellularLocation>
</comment>
<dbReference type="Proteomes" id="UP000007148">
    <property type="component" value="Unassembled WGS sequence"/>
</dbReference>
<keyword evidence="6" id="KW-0325">Glycoprotein</keyword>
<organism evidence="8 9">
    <name type="scientific">Serendipita indica (strain DSM 11827)</name>
    <name type="common">Root endophyte fungus</name>
    <name type="synonym">Piriformospora indica</name>
    <dbReference type="NCBI Taxonomy" id="1109443"/>
    <lineage>
        <taxon>Eukaryota</taxon>
        <taxon>Fungi</taxon>
        <taxon>Dikarya</taxon>
        <taxon>Basidiomycota</taxon>
        <taxon>Agaricomycotina</taxon>
        <taxon>Agaricomycetes</taxon>
        <taxon>Sebacinales</taxon>
        <taxon>Serendipitaceae</taxon>
        <taxon>Serendipita</taxon>
    </lineage>
</organism>
<dbReference type="Gene3D" id="3.90.550.10">
    <property type="entry name" value="Spore Coat Polysaccharide Biosynthesis Protein SpsA, Chain A"/>
    <property type="match status" value="1"/>
</dbReference>
<dbReference type="GO" id="GO:0035269">
    <property type="term" value="P:protein O-linked glycosylation via mannose"/>
    <property type="evidence" value="ECO:0007669"/>
    <property type="project" value="TreeGrafter"/>
</dbReference>
<dbReference type="STRING" id="1109443.G4TGQ6"/>
<keyword evidence="4 7" id="KW-1133">Transmembrane helix</keyword>
<evidence type="ECO:0000256" key="1">
    <source>
        <dbReference type="ARBA" id="ARBA00004606"/>
    </source>
</evidence>
<keyword evidence="2 7" id="KW-0812">Transmembrane</keyword>
<dbReference type="InParanoid" id="G4TGQ6"/>
<dbReference type="HOGENOM" id="CLU_034771_2_0_1"/>
<gene>
    <name evidence="8" type="ORF">PIIN_04436</name>
</gene>
<evidence type="ECO:0000256" key="2">
    <source>
        <dbReference type="ARBA" id="ARBA00022692"/>
    </source>
</evidence>
<evidence type="ECO:0000256" key="6">
    <source>
        <dbReference type="ARBA" id="ARBA00023180"/>
    </source>
</evidence>
<dbReference type="PANTHER" id="PTHR12270">
    <property type="entry name" value="GLYCOSYLTRANSFERASE-RELATED"/>
    <property type="match status" value="1"/>
</dbReference>
<keyword evidence="9" id="KW-1185">Reference proteome</keyword>
<evidence type="ECO:0000256" key="4">
    <source>
        <dbReference type="ARBA" id="ARBA00022989"/>
    </source>
</evidence>
<dbReference type="GO" id="GO:0016020">
    <property type="term" value="C:membrane"/>
    <property type="evidence" value="ECO:0007669"/>
    <property type="project" value="UniProtKB-SubCell"/>
</dbReference>
<accession>G4TGQ6</accession>
<proteinExistence type="predicted"/>
<dbReference type="GO" id="GO:0042285">
    <property type="term" value="F:xylosyltransferase activity"/>
    <property type="evidence" value="ECO:0007669"/>
    <property type="project" value="TreeGrafter"/>
</dbReference>
<feature type="transmembrane region" description="Helical" evidence="7">
    <location>
        <begin position="12"/>
        <end position="34"/>
    </location>
</feature>
<reference evidence="8 9" key="1">
    <citation type="journal article" date="2011" name="PLoS Pathog.">
        <title>Endophytic Life Strategies Decoded by Genome and Transcriptome Analyses of the Mutualistic Root Symbiont Piriformospora indica.</title>
        <authorList>
            <person name="Zuccaro A."/>
            <person name="Lahrmann U."/>
            <person name="Guldener U."/>
            <person name="Langen G."/>
            <person name="Pfiffi S."/>
            <person name="Biedenkopf D."/>
            <person name="Wong P."/>
            <person name="Samans B."/>
            <person name="Grimm C."/>
            <person name="Basiewicz M."/>
            <person name="Murat C."/>
            <person name="Martin F."/>
            <person name="Kogel K.H."/>
        </authorList>
    </citation>
    <scope>NUCLEOTIDE SEQUENCE [LARGE SCALE GENOMIC DNA]</scope>
    <source>
        <strain evidence="8 9">DSM 11827</strain>
    </source>
</reference>
<evidence type="ECO:0008006" key="10">
    <source>
        <dbReference type="Google" id="ProtNLM"/>
    </source>
</evidence>
<dbReference type="EMBL" id="CAFZ01000085">
    <property type="protein sequence ID" value="CCA70499.1"/>
    <property type="molecule type" value="Genomic_DNA"/>
</dbReference>
<evidence type="ECO:0000256" key="3">
    <source>
        <dbReference type="ARBA" id="ARBA00022968"/>
    </source>
</evidence>
<evidence type="ECO:0000313" key="8">
    <source>
        <dbReference type="EMBL" id="CCA70499.1"/>
    </source>
</evidence>
<dbReference type="PANTHER" id="PTHR12270:SF25">
    <property type="entry name" value="GLYCOSYLTRANSFERASE-LIKE PROTEIN LARGE"/>
    <property type="match status" value="1"/>
</dbReference>
<evidence type="ECO:0000256" key="7">
    <source>
        <dbReference type="SAM" id="Phobius"/>
    </source>
</evidence>
<keyword evidence="3" id="KW-0735">Signal-anchor</keyword>
<protein>
    <recommendedName>
        <fullName evidence="10">Glycosyltransferase family 49 protein</fullName>
    </recommendedName>
</protein>
<keyword evidence="5 7" id="KW-0472">Membrane</keyword>
<dbReference type="OrthoDB" id="411524at2759"/>
<dbReference type="GO" id="GO:0015020">
    <property type="term" value="F:glucuronosyltransferase activity"/>
    <property type="evidence" value="ECO:0007669"/>
    <property type="project" value="TreeGrafter"/>
</dbReference>
<dbReference type="Pfam" id="PF13896">
    <property type="entry name" value="Glyco_transf_49"/>
    <property type="match status" value="2"/>
</dbReference>
<dbReference type="OMA" id="SGQYRIY"/>
<dbReference type="eggNOG" id="KOG3765">
    <property type="taxonomic scope" value="Eukaryota"/>
</dbReference>
<comment type="caution">
    <text evidence="8">The sequence shown here is derived from an EMBL/GenBank/DDBJ whole genome shotgun (WGS) entry which is preliminary data.</text>
</comment>
<evidence type="ECO:0000313" key="9">
    <source>
        <dbReference type="Proteomes" id="UP000007148"/>
    </source>
</evidence>
<sequence length="443" mass="50632">MRSTASLRAACALSYYILVTYIAVACAYCILSYLPLSVTRRFLDTKLPDLEKADVWGEDLIFWEPSSFLSSAFVSHTRHATPESLFLSKAFSHSMRPNRVIPFYFKASGPSMDGTLAKEDITLLTIVTSNRFSVLGRLAKRYQGPISVALHVTESPRAHRDRILDELHELYLSTPGMSKWVDVHLILDNFDRQFNMWRNAARLFARTNYVMMLDVDFAVCTGFRQRLLASKEMMGMLRAGDAAFVVPAFEYVVAEDGGNEASFPRTKERLRRLHDAGKIQVFHQAWEGGHNSSDYSRYFQAAPGDVYKVHAYQHAYEPYVIFKRDSAPWCDERFIGYGGNKASCLYEMYLAGISFYVLSDDFLIHQSHLYAEDVRKAERKYNRQLYTEFRMEACFRALHRSIVTKELTTQKGLNVQAECQKVRGASSLAIEVTLSNLSVRFSD</sequence>
<dbReference type="PROSITE" id="PS51257">
    <property type="entry name" value="PROKAR_LIPOPROTEIN"/>
    <property type="match status" value="1"/>
</dbReference>
<evidence type="ECO:0000256" key="5">
    <source>
        <dbReference type="ARBA" id="ARBA00023136"/>
    </source>
</evidence>
<dbReference type="InterPro" id="IPR051292">
    <property type="entry name" value="Xyl/GlcA_transferase"/>
</dbReference>